<proteinExistence type="predicted"/>
<accession>E8JZS4</accession>
<dbReference type="PATRIC" id="fig|889204.5.peg.1493"/>
<dbReference type="GeneID" id="29747900"/>
<dbReference type="InterPro" id="IPR029080">
    <property type="entry name" value="Imm40"/>
</dbReference>
<comment type="caution">
    <text evidence="2">The sequence shown here is derived from an EMBL/GenBank/DDBJ whole genome shotgun (WGS) entry which is preliminary data.</text>
</comment>
<evidence type="ECO:0000313" key="3">
    <source>
        <dbReference type="Proteomes" id="UP000002815"/>
    </source>
</evidence>
<evidence type="ECO:0000259" key="1">
    <source>
        <dbReference type="Pfam" id="PF15569"/>
    </source>
</evidence>
<dbReference type="AlphaFoldDB" id="E8JZS4"/>
<dbReference type="EMBL" id="AEVD01000005">
    <property type="protein sequence ID" value="EFX37093.1"/>
    <property type="molecule type" value="Genomic_DNA"/>
</dbReference>
<name>E8JZS4_9STRE</name>
<dbReference type="Pfam" id="PF15569">
    <property type="entry name" value="Imm40"/>
    <property type="match status" value="1"/>
</dbReference>
<protein>
    <recommendedName>
        <fullName evidence="1">Immunity protein 40 domain-containing protein</fullName>
    </recommendedName>
</protein>
<keyword evidence="3" id="KW-1185">Reference proteome</keyword>
<sequence>MELGKFNFKNRGQSLAELGVASYAYTYQDMLAYIDWIESKKFVILGGDVYSRQGDMFDLTYDSWYYSPKNNDSDSFQSISVAKDYINQYVDSNGGNFYFTVVTSE</sequence>
<dbReference type="Proteomes" id="UP000002815">
    <property type="component" value="Unassembled WGS sequence"/>
</dbReference>
<reference evidence="2 3" key="1">
    <citation type="submission" date="2010-12" db="EMBL/GenBank/DDBJ databases">
        <authorList>
            <person name="Muzny D."/>
            <person name="Qin X."/>
            <person name="Deng J."/>
            <person name="Jiang H."/>
            <person name="Liu Y."/>
            <person name="Qu J."/>
            <person name="Song X.-Z."/>
            <person name="Zhang L."/>
            <person name="Thornton R."/>
            <person name="Coyle M."/>
            <person name="Francisco L."/>
            <person name="Jackson L."/>
            <person name="Javaid M."/>
            <person name="Korchina V."/>
            <person name="Kovar C."/>
            <person name="Mata R."/>
            <person name="Mathew T."/>
            <person name="Ngo R."/>
            <person name="Nguyen L."/>
            <person name="Nguyen N."/>
            <person name="Okwuonu G."/>
            <person name="Ongeri F."/>
            <person name="Pham C."/>
            <person name="Simmons D."/>
            <person name="Wilczek-Boney K."/>
            <person name="Hale W."/>
            <person name="Jakkamsetti A."/>
            <person name="Pham P."/>
            <person name="Ruth R."/>
            <person name="San Lucas F."/>
            <person name="Warren J."/>
            <person name="Zhang J."/>
            <person name="Zhao Z."/>
            <person name="Zhou C."/>
            <person name="Zhu D."/>
            <person name="Lee S."/>
            <person name="Bess C."/>
            <person name="Blankenburg K."/>
            <person name="Forbes L."/>
            <person name="Fu Q."/>
            <person name="Gubbala S."/>
            <person name="Hirani K."/>
            <person name="Jayaseelan J.C."/>
            <person name="Lara F."/>
            <person name="Munidasa M."/>
            <person name="Palculict T."/>
            <person name="Patil S."/>
            <person name="Pu L.-L."/>
            <person name="Saada N."/>
            <person name="Tang L."/>
            <person name="Weissenberger G."/>
            <person name="Zhu Y."/>
            <person name="Hemphill L."/>
            <person name="Shang Y."/>
            <person name="Youmans B."/>
            <person name="Ayvaz T."/>
            <person name="Ross M."/>
            <person name="Santibanez J."/>
            <person name="Aqrawi P."/>
            <person name="Gross S."/>
            <person name="Joshi V."/>
            <person name="Fowler G."/>
            <person name="Nazareth L."/>
            <person name="Reid J."/>
            <person name="Worley K."/>
            <person name="Petrosino J."/>
            <person name="Highlander S."/>
            <person name="Gibbs R."/>
        </authorList>
    </citation>
    <scope>NUCLEOTIDE SEQUENCE [LARGE SCALE GENOMIC DNA]</scope>
    <source>
        <strain evidence="2 3">ATCC 700779</strain>
    </source>
</reference>
<dbReference type="RefSeq" id="WP_006148418.1">
    <property type="nucleotide sequence ID" value="NZ_AJTA01000044.1"/>
</dbReference>
<organism evidence="2 3">
    <name type="scientific">Streptococcus infantis ATCC 700779</name>
    <dbReference type="NCBI Taxonomy" id="889204"/>
    <lineage>
        <taxon>Bacteria</taxon>
        <taxon>Bacillati</taxon>
        <taxon>Bacillota</taxon>
        <taxon>Bacilli</taxon>
        <taxon>Lactobacillales</taxon>
        <taxon>Streptococcaceae</taxon>
        <taxon>Streptococcus</taxon>
    </lineage>
</organism>
<dbReference type="HOGENOM" id="CLU_171647_0_0_9"/>
<evidence type="ECO:0000313" key="2">
    <source>
        <dbReference type="EMBL" id="EFX37093.1"/>
    </source>
</evidence>
<gene>
    <name evidence="2" type="ORF">HMPREF9423_0737</name>
</gene>
<feature type="domain" description="Immunity protein 40" evidence="1">
    <location>
        <begin position="14"/>
        <end position="102"/>
    </location>
</feature>